<name>A0A117M2B3_9BACT</name>
<organism evidence="2 3">
    <name type="scientific">Mesotoga prima</name>
    <dbReference type="NCBI Taxonomy" id="1184387"/>
    <lineage>
        <taxon>Bacteria</taxon>
        <taxon>Thermotogati</taxon>
        <taxon>Thermotogota</taxon>
        <taxon>Thermotogae</taxon>
        <taxon>Kosmotogales</taxon>
        <taxon>Kosmotogaceae</taxon>
        <taxon>Mesotoga</taxon>
    </lineage>
</organism>
<evidence type="ECO:0000313" key="3">
    <source>
        <dbReference type="Proteomes" id="UP000054092"/>
    </source>
</evidence>
<dbReference type="AlphaFoldDB" id="A0A117M2B3"/>
<proteinExistence type="predicted"/>
<reference evidence="3" key="1">
    <citation type="journal article" date="2015" name="MBio">
        <title>Genome-Resolved Metagenomic Analysis Reveals Roles for Candidate Phyla and Other Microbial Community Members in Biogeochemical Transformations in Oil Reservoirs.</title>
        <authorList>
            <person name="Hu P."/>
            <person name="Tom L."/>
            <person name="Singh A."/>
            <person name="Thomas B.C."/>
            <person name="Baker B.J."/>
            <person name="Piceno Y.M."/>
            <person name="Andersen G.L."/>
            <person name="Banfield J.F."/>
        </authorList>
    </citation>
    <scope>NUCLEOTIDE SEQUENCE [LARGE SCALE GENOMIC DNA]</scope>
</reference>
<feature type="region of interest" description="Disordered" evidence="1">
    <location>
        <begin position="103"/>
        <end position="134"/>
    </location>
</feature>
<dbReference type="EMBL" id="LGGP01000148">
    <property type="protein sequence ID" value="KUK80500.1"/>
    <property type="molecule type" value="Genomic_DNA"/>
</dbReference>
<feature type="compositionally biased region" description="Basic and acidic residues" evidence="1">
    <location>
        <begin position="110"/>
        <end position="122"/>
    </location>
</feature>
<dbReference type="PATRIC" id="fig|1184387.3.peg.1345"/>
<accession>A0A117M2B3</accession>
<evidence type="ECO:0000313" key="2">
    <source>
        <dbReference type="EMBL" id="KUK80500.1"/>
    </source>
</evidence>
<gene>
    <name evidence="2" type="ORF">XD94_0941</name>
</gene>
<evidence type="ECO:0000256" key="1">
    <source>
        <dbReference type="SAM" id="MobiDB-lite"/>
    </source>
</evidence>
<protein>
    <submittedName>
        <fullName evidence="2">Uncharacterized protein</fullName>
    </submittedName>
</protein>
<dbReference type="Proteomes" id="UP000054092">
    <property type="component" value="Unassembled WGS sequence"/>
</dbReference>
<sequence>MSHFCAIDYKSPQSWRDRLRLKDPFVNKRCTLSAAKSQEAKIETDRFLWSIPFFASFVLSFCSDTIQDLLSLLAYDISNTVFLETSSRCWSLLVLHSFLQRHPPPMRSPPSREDLGSQDHQEPNTACIVEGEGA</sequence>
<comment type="caution">
    <text evidence="2">The sequence shown here is derived from an EMBL/GenBank/DDBJ whole genome shotgun (WGS) entry which is preliminary data.</text>
</comment>